<dbReference type="PROSITE" id="PS50011">
    <property type="entry name" value="PROTEIN_KINASE_DOM"/>
    <property type="match status" value="1"/>
</dbReference>
<accession>A0AAV5L7C2</accession>
<keyword evidence="1" id="KW-0547">Nucleotide-binding</keyword>
<dbReference type="PANTHER" id="PTHR27007">
    <property type="match status" value="1"/>
</dbReference>
<feature type="domain" description="Protein kinase" evidence="3">
    <location>
        <begin position="1"/>
        <end position="148"/>
    </location>
</feature>
<evidence type="ECO:0000256" key="2">
    <source>
        <dbReference type="ARBA" id="ARBA00022840"/>
    </source>
</evidence>
<dbReference type="InterPro" id="IPR011009">
    <property type="entry name" value="Kinase-like_dom_sf"/>
</dbReference>
<protein>
    <recommendedName>
        <fullName evidence="3">Protein kinase domain-containing protein</fullName>
    </recommendedName>
</protein>
<dbReference type="AlphaFoldDB" id="A0AAV5L7C2"/>
<proteinExistence type="predicted"/>
<dbReference type="InterPro" id="IPR008271">
    <property type="entry name" value="Ser/Thr_kinase_AS"/>
</dbReference>
<sequence length="148" mass="16259">MVQWLILLVQRLDQQGASFNGRPLFTWSQRYRILKDVASALLYLHEEWEQVVLHRDVKASNVLLDSNLNGRFEDFGLARLHDHGAKPETTNLVGTIGHLAPKITRTGMATTSTDVFAFGIGREFSSGGNGVGSETGIAMFTVTAISQA</sequence>
<dbReference type="GO" id="GO:0004672">
    <property type="term" value="F:protein kinase activity"/>
    <property type="evidence" value="ECO:0007669"/>
    <property type="project" value="InterPro"/>
</dbReference>
<keyword evidence="2" id="KW-0067">ATP-binding</keyword>
<evidence type="ECO:0000256" key="1">
    <source>
        <dbReference type="ARBA" id="ARBA00022741"/>
    </source>
</evidence>
<organism evidence="4 5">
    <name type="scientific">Rubroshorea leprosula</name>
    <dbReference type="NCBI Taxonomy" id="152421"/>
    <lineage>
        <taxon>Eukaryota</taxon>
        <taxon>Viridiplantae</taxon>
        <taxon>Streptophyta</taxon>
        <taxon>Embryophyta</taxon>
        <taxon>Tracheophyta</taxon>
        <taxon>Spermatophyta</taxon>
        <taxon>Magnoliopsida</taxon>
        <taxon>eudicotyledons</taxon>
        <taxon>Gunneridae</taxon>
        <taxon>Pentapetalae</taxon>
        <taxon>rosids</taxon>
        <taxon>malvids</taxon>
        <taxon>Malvales</taxon>
        <taxon>Dipterocarpaceae</taxon>
        <taxon>Rubroshorea</taxon>
    </lineage>
</organism>
<dbReference type="SUPFAM" id="SSF56112">
    <property type="entry name" value="Protein kinase-like (PK-like)"/>
    <property type="match status" value="1"/>
</dbReference>
<evidence type="ECO:0000313" key="4">
    <source>
        <dbReference type="EMBL" id="GKV32932.1"/>
    </source>
</evidence>
<comment type="caution">
    <text evidence="4">The sequence shown here is derived from an EMBL/GenBank/DDBJ whole genome shotgun (WGS) entry which is preliminary data.</text>
</comment>
<dbReference type="Proteomes" id="UP001054252">
    <property type="component" value="Unassembled WGS sequence"/>
</dbReference>
<dbReference type="Pfam" id="PF00069">
    <property type="entry name" value="Pkinase"/>
    <property type="match status" value="1"/>
</dbReference>
<dbReference type="EMBL" id="BPVZ01000098">
    <property type="protein sequence ID" value="GKV32932.1"/>
    <property type="molecule type" value="Genomic_DNA"/>
</dbReference>
<evidence type="ECO:0000259" key="3">
    <source>
        <dbReference type="PROSITE" id="PS50011"/>
    </source>
</evidence>
<dbReference type="GO" id="GO:0005524">
    <property type="term" value="F:ATP binding"/>
    <property type="evidence" value="ECO:0007669"/>
    <property type="project" value="UniProtKB-KW"/>
</dbReference>
<dbReference type="InterPro" id="IPR000719">
    <property type="entry name" value="Prot_kinase_dom"/>
</dbReference>
<keyword evidence="5" id="KW-1185">Reference proteome</keyword>
<name>A0AAV5L7C2_9ROSI</name>
<dbReference type="FunFam" id="1.10.510.10:FF:001731">
    <property type="match status" value="1"/>
</dbReference>
<dbReference type="Gene3D" id="1.10.510.10">
    <property type="entry name" value="Transferase(Phosphotransferase) domain 1"/>
    <property type="match status" value="1"/>
</dbReference>
<gene>
    <name evidence="4" type="ORF">SLEP1_g41495</name>
</gene>
<dbReference type="PROSITE" id="PS00108">
    <property type="entry name" value="PROTEIN_KINASE_ST"/>
    <property type="match status" value="1"/>
</dbReference>
<reference evidence="4 5" key="1">
    <citation type="journal article" date="2021" name="Commun. Biol.">
        <title>The genome of Shorea leprosula (Dipterocarpaceae) highlights the ecological relevance of drought in aseasonal tropical rainforests.</title>
        <authorList>
            <person name="Ng K.K.S."/>
            <person name="Kobayashi M.J."/>
            <person name="Fawcett J.A."/>
            <person name="Hatakeyama M."/>
            <person name="Paape T."/>
            <person name="Ng C.H."/>
            <person name="Ang C.C."/>
            <person name="Tnah L.H."/>
            <person name="Lee C.T."/>
            <person name="Nishiyama T."/>
            <person name="Sese J."/>
            <person name="O'Brien M.J."/>
            <person name="Copetti D."/>
            <person name="Mohd Noor M.I."/>
            <person name="Ong R.C."/>
            <person name="Putra M."/>
            <person name="Sireger I.Z."/>
            <person name="Indrioko S."/>
            <person name="Kosugi Y."/>
            <person name="Izuno A."/>
            <person name="Isagi Y."/>
            <person name="Lee S.L."/>
            <person name="Shimizu K.K."/>
        </authorList>
    </citation>
    <scope>NUCLEOTIDE SEQUENCE [LARGE SCALE GENOMIC DNA]</scope>
    <source>
        <strain evidence="4">214</strain>
    </source>
</reference>
<dbReference type="InterPro" id="IPR050528">
    <property type="entry name" value="L-type_Lectin-RKs"/>
</dbReference>
<evidence type="ECO:0000313" key="5">
    <source>
        <dbReference type="Proteomes" id="UP001054252"/>
    </source>
</evidence>